<dbReference type="AlphaFoldDB" id="A0A919YWN3"/>
<dbReference type="GO" id="GO:0016705">
    <property type="term" value="F:oxidoreductase activity, acting on paired donors, with incorporation or reduction of molecular oxygen"/>
    <property type="evidence" value="ECO:0007669"/>
    <property type="project" value="InterPro"/>
</dbReference>
<dbReference type="SUPFAM" id="SSF48264">
    <property type="entry name" value="Cytochrome P450"/>
    <property type="match status" value="1"/>
</dbReference>
<reference evidence="7" key="1">
    <citation type="submission" date="2021-03" db="EMBL/GenBank/DDBJ databases">
        <title>Antimicrobial resistance genes in bacteria isolated from Japanese honey, and their potential for conferring macrolide and lincosamide resistance in the American foulbrood pathogen Paenibacillus larvae.</title>
        <authorList>
            <person name="Okamoto M."/>
            <person name="Kumagai M."/>
            <person name="Kanamori H."/>
            <person name="Takamatsu D."/>
        </authorList>
    </citation>
    <scope>NUCLEOTIDE SEQUENCE</scope>
    <source>
        <strain evidence="7">J40TS1</strain>
    </source>
</reference>
<dbReference type="PANTHER" id="PTHR46696:SF1">
    <property type="entry name" value="CYTOCHROME P450 YJIB-RELATED"/>
    <property type="match status" value="1"/>
</dbReference>
<dbReference type="PRINTS" id="PR00385">
    <property type="entry name" value="P450"/>
</dbReference>
<comment type="similarity">
    <text evidence="1">Belongs to the cytochrome P450 family.</text>
</comment>
<protein>
    <submittedName>
        <fullName evidence="7">Polyketide biosynthesis cytochrome P450 PksS</fullName>
    </submittedName>
</protein>
<evidence type="ECO:0000256" key="5">
    <source>
        <dbReference type="ARBA" id="ARBA00023004"/>
    </source>
</evidence>
<comment type="caution">
    <text evidence="7">The sequence shown here is derived from an EMBL/GenBank/DDBJ whole genome shotgun (WGS) entry which is preliminary data.</text>
</comment>
<dbReference type="GO" id="GO:0020037">
    <property type="term" value="F:heme binding"/>
    <property type="evidence" value="ECO:0007669"/>
    <property type="project" value="InterPro"/>
</dbReference>
<dbReference type="InterPro" id="IPR001128">
    <property type="entry name" value="Cyt_P450"/>
</dbReference>
<evidence type="ECO:0000256" key="4">
    <source>
        <dbReference type="ARBA" id="ARBA00023002"/>
    </source>
</evidence>
<name>A0A919YWN3_9BACL</name>
<keyword evidence="6" id="KW-0503">Monooxygenase</keyword>
<keyword evidence="8" id="KW-1185">Reference proteome</keyword>
<evidence type="ECO:0000256" key="3">
    <source>
        <dbReference type="ARBA" id="ARBA00022723"/>
    </source>
</evidence>
<dbReference type="FunFam" id="1.10.630.10:FF:000018">
    <property type="entry name" value="Cytochrome P450 monooxygenase"/>
    <property type="match status" value="1"/>
</dbReference>
<dbReference type="CDD" id="cd20625">
    <property type="entry name" value="CYP164-like"/>
    <property type="match status" value="1"/>
</dbReference>
<proteinExistence type="inferred from homology"/>
<keyword evidence="4" id="KW-0560">Oxidoreductase</keyword>
<dbReference type="RefSeq" id="WP_213519278.1">
    <property type="nucleotide sequence ID" value="NZ_BOSE01000009.1"/>
</dbReference>
<dbReference type="PANTHER" id="PTHR46696">
    <property type="entry name" value="P450, PUTATIVE (EUROFUNG)-RELATED"/>
    <property type="match status" value="1"/>
</dbReference>
<gene>
    <name evidence="7" type="primary">pksS</name>
    <name evidence="7" type="ORF">J40TS1_42680</name>
</gene>
<dbReference type="PRINTS" id="PR00359">
    <property type="entry name" value="BP450"/>
</dbReference>
<evidence type="ECO:0000256" key="1">
    <source>
        <dbReference type="ARBA" id="ARBA00010617"/>
    </source>
</evidence>
<evidence type="ECO:0000256" key="6">
    <source>
        <dbReference type="ARBA" id="ARBA00023033"/>
    </source>
</evidence>
<dbReference type="Proteomes" id="UP000683139">
    <property type="component" value="Unassembled WGS sequence"/>
</dbReference>
<accession>A0A919YWN3</accession>
<keyword evidence="3" id="KW-0479">Metal-binding</keyword>
<dbReference type="InterPro" id="IPR002397">
    <property type="entry name" value="Cyt_P450_B"/>
</dbReference>
<keyword evidence="2" id="KW-0349">Heme</keyword>
<dbReference type="GO" id="GO:0005506">
    <property type="term" value="F:iron ion binding"/>
    <property type="evidence" value="ECO:0007669"/>
    <property type="project" value="InterPro"/>
</dbReference>
<organism evidence="7 8">
    <name type="scientific">Paenibacillus montaniterrae</name>
    <dbReference type="NCBI Taxonomy" id="429341"/>
    <lineage>
        <taxon>Bacteria</taxon>
        <taxon>Bacillati</taxon>
        <taxon>Bacillota</taxon>
        <taxon>Bacilli</taxon>
        <taxon>Bacillales</taxon>
        <taxon>Paenibacillaceae</taxon>
        <taxon>Paenibacillus</taxon>
    </lineage>
</organism>
<dbReference type="Pfam" id="PF00067">
    <property type="entry name" value="p450"/>
    <property type="match status" value="1"/>
</dbReference>
<dbReference type="GO" id="GO:0004497">
    <property type="term" value="F:monooxygenase activity"/>
    <property type="evidence" value="ECO:0007669"/>
    <property type="project" value="UniProtKB-KW"/>
</dbReference>
<evidence type="ECO:0000313" key="8">
    <source>
        <dbReference type="Proteomes" id="UP000683139"/>
    </source>
</evidence>
<sequence>MAQQTYEFNPLSLEFQQDRYAVFKKVHTYCPIYKEPQTDRNGRVFTLWHFTTYEDVQFAFRDKRFVIQLKNALPADQLPPTPPEIRVLEDHLKQLLVLQDRPDHTRLRSLINKAFTPRLAEQLEPRIQDISRYLLQEFEPGSTIDLVRDYANQLPIFVITELMGVPVEDRYLIKKWSTQVIRSTDHKPTKEMLMNANQAMIEFQHYFRELVHDRSRNLRDDLISKLVRATYEEGHMSEDELLANCIGLVLGGHETTASMIASSIYLMIRYQEQQNLLRAQPEWMESAIEEVLRFETPLQLRHRKVGEDMEYKGHALKRGDSVTGWIAAANRDPDVFVNPDQFDITRKKNPHLAFGYAAHFCLGAPLARKEGAIALQTLFDKYAHLKLVNEQVEWMPFPSTRTLKSLNVLVY</sequence>
<dbReference type="InterPro" id="IPR036396">
    <property type="entry name" value="Cyt_P450_sf"/>
</dbReference>
<dbReference type="EMBL" id="BOSE01000009">
    <property type="protein sequence ID" value="GIP18626.1"/>
    <property type="molecule type" value="Genomic_DNA"/>
</dbReference>
<keyword evidence="5" id="KW-0408">Iron</keyword>
<evidence type="ECO:0000313" key="7">
    <source>
        <dbReference type="EMBL" id="GIP18626.1"/>
    </source>
</evidence>
<evidence type="ECO:0000256" key="2">
    <source>
        <dbReference type="ARBA" id="ARBA00022617"/>
    </source>
</evidence>
<dbReference type="Gene3D" id="1.10.630.10">
    <property type="entry name" value="Cytochrome P450"/>
    <property type="match status" value="1"/>
</dbReference>